<dbReference type="InterPro" id="IPR032675">
    <property type="entry name" value="LRR_dom_sf"/>
</dbReference>
<dbReference type="PANTHER" id="PTHR12904:SF28">
    <property type="entry name" value="ATP SYNTHASE SUBUNIT ALPHA-RELATED"/>
    <property type="match status" value="1"/>
</dbReference>
<dbReference type="WormBase" id="C48D1.1a">
    <property type="protein sequence ID" value="CE43632"/>
    <property type="gene ID" value="WBGene00008177"/>
</dbReference>
<dbReference type="AlphaFoldDB" id="O02227"/>
<dbReference type="InterPro" id="IPR056845">
    <property type="entry name" value="LRR_Zer-1"/>
</dbReference>
<feature type="domain" description="Zer-1-like leucine-rich repeats region" evidence="1">
    <location>
        <begin position="168"/>
        <end position="267"/>
    </location>
</feature>
<evidence type="ECO:0000313" key="2">
    <source>
        <dbReference type="EMBL" id="CAB02846.3"/>
    </source>
</evidence>
<dbReference type="Proteomes" id="UP000001940">
    <property type="component" value="Chromosome IV"/>
</dbReference>
<dbReference type="InterPro" id="IPR016024">
    <property type="entry name" value="ARM-type_fold"/>
</dbReference>
<organism evidence="2 3">
    <name type="scientific">Caenorhabditis elegans</name>
    <dbReference type="NCBI Taxonomy" id="6239"/>
    <lineage>
        <taxon>Eukaryota</taxon>
        <taxon>Metazoa</taxon>
        <taxon>Ecdysozoa</taxon>
        <taxon>Nematoda</taxon>
        <taxon>Chromadorea</taxon>
        <taxon>Rhabditida</taxon>
        <taxon>Rhabditina</taxon>
        <taxon>Rhabditomorpha</taxon>
        <taxon>Rhabditoidea</taxon>
        <taxon>Rhabditidae</taxon>
        <taxon>Peloderinae</taxon>
        <taxon>Caenorhabditis</taxon>
    </lineage>
</organism>
<dbReference type="InParanoid" id="O02227"/>
<evidence type="ECO:0000313" key="4">
    <source>
        <dbReference type="WormBase" id="C48D1.1a"/>
    </source>
</evidence>
<dbReference type="Gene3D" id="3.80.10.10">
    <property type="entry name" value="Ribonuclease Inhibitor"/>
    <property type="match status" value="1"/>
</dbReference>
<dbReference type="CTD" id="178271"/>
<dbReference type="GeneID" id="178271"/>
<gene>
    <name evidence="2 4" type="ORF">C48D1.1</name>
    <name evidence="2" type="ORF">CELE_C48D1.1</name>
</gene>
<dbReference type="SMR" id="O02227"/>
<dbReference type="SUPFAM" id="SSF48371">
    <property type="entry name" value="ARM repeat"/>
    <property type="match status" value="1"/>
</dbReference>
<reference evidence="2 3" key="1">
    <citation type="journal article" date="1998" name="Science">
        <title>Genome sequence of the nematode C. elegans: a platform for investigating biology.</title>
        <authorList>
            <consortium name="The C. elegans sequencing consortium"/>
            <person name="Sulson J.E."/>
            <person name="Waterston R."/>
        </authorList>
    </citation>
    <scope>NUCLEOTIDE SEQUENCE [LARGE SCALE GENOMIC DNA]</scope>
    <source>
        <strain evidence="2 3">Bristol N2</strain>
    </source>
</reference>
<accession>O02227</accession>
<evidence type="ECO:0000313" key="3">
    <source>
        <dbReference type="Proteomes" id="UP000001940"/>
    </source>
</evidence>
<dbReference type="eggNOG" id="KOG3665">
    <property type="taxonomic scope" value="Eukaryota"/>
</dbReference>
<dbReference type="GO" id="GO:0031462">
    <property type="term" value="C:Cul2-RING ubiquitin ligase complex"/>
    <property type="evidence" value="ECO:0000318"/>
    <property type="project" value="GO_Central"/>
</dbReference>
<dbReference type="OrthoDB" id="433501at2759"/>
<dbReference type="PROSITE" id="PS51450">
    <property type="entry name" value="LRR"/>
    <property type="match status" value="1"/>
</dbReference>
<dbReference type="SUPFAM" id="SSF52047">
    <property type="entry name" value="RNI-like"/>
    <property type="match status" value="1"/>
</dbReference>
<dbReference type="PaxDb" id="6239-C48D1.1a"/>
<dbReference type="FunCoup" id="O02227">
    <property type="interactions" value="15"/>
</dbReference>
<dbReference type="InterPro" id="IPR001611">
    <property type="entry name" value="Leu-rich_rpt"/>
</dbReference>
<dbReference type="Bgee" id="WBGene00008177">
    <property type="expression patterns" value="Expressed in embryo and 3 other cell types or tissues"/>
</dbReference>
<dbReference type="KEGG" id="cel:CELE_C48D1.1"/>
<dbReference type="RefSeq" id="NP_001040928.2">
    <property type="nucleotide sequence ID" value="NM_001047463.3"/>
</dbReference>
<dbReference type="PhylomeDB" id="O02227"/>
<keyword evidence="3" id="KW-1185">Reference proteome</keyword>
<dbReference type="UCSC" id="C48D1.1b">
    <property type="organism name" value="c. elegans"/>
</dbReference>
<proteinExistence type="predicted"/>
<dbReference type="ExpressionAtlas" id="O02227">
    <property type="expression patterns" value="baseline and differential"/>
</dbReference>
<dbReference type="InterPro" id="IPR051341">
    <property type="entry name" value="Zyg-11_UBL_adapter"/>
</dbReference>
<dbReference type="InterPro" id="IPR011989">
    <property type="entry name" value="ARM-like"/>
</dbReference>
<dbReference type="HOGENOM" id="CLU_022099_0_0_1"/>
<dbReference type="Gene3D" id="1.25.10.10">
    <property type="entry name" value="Leucine-rich Repeat Variant"/>
    <property type="match status" value="1"/>
</dbReference>
<dbReference type="AGR" id="WB:WBGene00008177"/>
<dbReference type="Pfam" id="PF25013">
    <property type="entry name" value="LRR_Zer-1"/>
    <property type="match status" value="1"/>
</dbReference>
<evidence type="ECO:0000259" key="1">
    <source>
        <dbReference type="Pfam" id="PF25013"/>
    </source>
</evidence>
<protein>
    <submittedName>
        <fullName evidence="2">Leucine-rich repeat-containing protein 34</fullName>
    </submittedName>
</protein>
<sequence>MTKPLHDIACQKIAEFVQNGSYDNREFELDSKSSNIVYSYLMNRDKPFNLKTIHKLNVTKVTLHPQTLDENTARQLKQFSLKELKIGNFSKSKSWCIFRRKETRHVDIVRILEAVLNEETRKNLQYLHIEKDQKLMKRWTAKIGNMLPSLTHLTMSDVHINEDDFYQLFGNFSNLRSLDISGTNILNIAGISRLKQLEVLALRDFSIATYTELKDLFNLKHLRVLDVSQTRFNLHSRNNIVEQFTECKMELPELRFMDCTRTSLSGDILECLLKTQRNLQLVTTIMTEAETSQYNDVRVLNTAYFHKSVQALVYCLTARKEFDSGYCMKAIRISISEDNLQNLNIPSCIKTIVKSMQTFDSISVTQNGLKCLIIFGMLYSNQLCSNGVTLLVEALMSFVYLYKRMISEAYVKVNISYWNAVEKLVNLKLGKLDFDKISKTAMSFLLENRVSKALRTRASSVLCQCIHRMHSDELKSLSEKTENVNRLVDILEWSVGQKNETKLSEFFEITIKMTEKSSKACTNMIQAGIISISLSCMEKVESNDITTKCLELLTNLSSALNYDSLQELYTSSNVDKIGLMLTRQKNDITFQTTSLLTKLLHHAEGNQVQYKLINQLLAESNRLAIGIDKIHI</sequence>
<dbReference type="EMBL" id="BX284604">
    <property type="protein sequence ID" value="CAB02846.3"/>
    <property type="molecule type" value="Genomic_DNA"/>
</dbReference>
<dbReference type="STRING" id="6239.C48D1.1a.1"/>
<dbReference type="PANTHER" id="PTHR12904">
    <property type="match status" value="1"/>
</dbReference>
<name>O02227_CAEEL</name>